<dbReference type="Pfam" id="PF01092">
    <property type="entry name" value="Ribosomal_S6e"/>
    <property type="match status" value="1"/>
</dbReference>
<name>A0A7J3XZF9_9CREN</name>
<evidence type="ECO:0000256" key="3">
    <source>
        <dbReference type="ARBA" id="ARBA00023274"/>
    </source>
</evidence>
<evidence type="ECO:0000256" key="4">
    <source>
        <dbReference type="HAMAP-Rule" id="MF_00512"/>
    </source>
</evidence>
<dbReference type="NCBIfam" id="NF003294">
    <property type="entry name" value="PRK04290.1-3"/>
    <property type="match status" value="1"/>
</dbReference>
<reference evidence="5" key="1">
    <citation type="journal article" date="2020" name="mSystems">
        <title>Genome- and Community-Level Interaction Insights into Carbon Utilization and Element Cycling Functions of Hydrothermarchaeota in Hydrothermal Sediment.</title>
        <authorList>
            <person name="Zhou Z."/>
            <person name="Liu Y."/>
            <person name="Xu W."/>
            <person name="Pan J."/>
            <person name="Luo Z.H."/>
            <person name="Li M."/>
        </authorList>
    </citation>
    <scope>NUCLEOTIDE SEQUENCE [LARGE SCALE GENOMIC DNA]</scope>
    <source>
        <strain evidence="5">SpSt-110</strain>
    </source>
</reference>
<dbReference type="InterPro" id="IPR020924">
    <property type="entry name" value="Ribosomal_eS6_arc"/>
</dbReference>
<dbReference type="AlphaFoldDB" id="A0A7J3XZF9"/>
<dbReference type="PANTHER" id="PTHR11502">
    <property type="entry name" value="40S RIBOSOMAL PROTEIN S6"/>
    <property type="match status" value="1"/>
</dbReference>
<gene>
    <name evidence="4" type="primary">rps6e</name>
    <name evidence="5" type="ORF">ENM60_04190</name>
</gene>
<accession>A0A7J3XZF9</accession>
<organism evidence="5">
    <name type="scientific">Thermogladius calderae</name>
    <dbReference type="NCBI Taxonomy" id="1200300"/>
    <lineage>
        <taxon>Archaea</taxon>
        <taxon>Thermoproteota</taxon>
        <taxon>Thermoprotei</taxon>
        <taxon>Desulfurococcales</taxon>
        <taxon>Desulfurococcaceae</taxon>
        <taxon>Thermogladius</taxon>
    </lineage>
</organism>
<dbReference type="HAMAP" id="MF_00512">
    <property type="entry name" value="Ribosomal_eS6"/>
    <property type="match status" value="1"/>
</dbReference>
<sequence length="215" mass="23469">MPDFKIVVSDPEAPKRESVVKVKVIGDPDVALDEKVKEKFELPQIKLNPATLEKLGAKFNVVTIRMRRPDTGDKVKITGLAVGDTAVPEGEVRVNSEQLINLTGVNELEGEIFRARAWQIRVNDERTNAFIGLKIGDEIDGEIIGLRGVKLLVTGGSDNSGFPMRPDVHGAGKKRLLLSGPPGFHPSEGGERRKKTVRGNTISGDIVQINTVIKY</sequence>
<dbReference type="SMART" id="SM01405">
    <property type="entry name" value="Ribosomal_S6e"/>
    <property type="match status" value="1"/>
</dbReference>
<evidence type="ECO:0000313" key="5">
    <source>
        <dbReference type="EMBL" id="HHP67971.1"/>
    </source>
</evidence>
<dbReference type="NCBIfam" id="NF003292">
    <property type="entry name" value="PRK04290.1-1"/>
    <property type="match status" value="1"/>
</dbReference>
<protein>
    <recommendedName>
        <fullName evidence="4">Small ribosomal subunit protein eS6</fullName>
    </recommendedName>
</protein>
<comment type="caution">
    <text evidence="5">The sequence shown here is derived from an EMBL/GenBank/DDBJ whole genome shotgun (WGS) entry which is preliminary data.</text>
</comment>
<dbReference type="InterPro" id="IPR001377">
    <property type="entry name" value="Ribosomal_eS6"/>
</dbReference>
<keyword evidence="3 4" id="KW-0687">Ribonucleoprotein</keyword>
<dbReference type="GO" id="GO:0005840">
    <property type="term" value="C:ribosome"/>
    <property type="evidence" value="ECO:0007669"/>
    <property type="project" value="UniProtKB-KW"/>
</dbReference>
<evidence type="ECO:0000256" key="1">
    <source>
        <dbReference type="ARBA" id="ARBA00009312"/>
    </source>
</evidence>
<dbReference type="EMBL" id="DRYK01000055">
    <property type="protein sequence ID" value="HHP67971.1"/>
    <property type="molecule type" value="Genomic_DNA"/>
</dbReference>
<dbReference type="GO" id="GO:0003735">
    <property type="term" value="F:structural constituent of ribosome"/>
    <property type="evidence" value="ECO:0007669"/>
    <property type="project" value="InterPro"/>
</dbReference>
<dbReference type="InterPro" id="IPR018282">
    <property type="entry name" value="Ribosomal_eS6_CS"/>
</dbReference>
<keyword evidence="2 4" id="KW-0689">Ribosomal protein</keyword>
<dbReference type="PROSITE" id="PS00578">
    <property type="entry name" value="RIBOSOMAL_S6E"/>
    <property type="match status" value="1"/>
</dbReference>
<dbReference type="GO" id="GO:0006412">
    <property type="term" value="P:translation"/>
    <property type="evidence" value="ECO:0007669"/>
    <property type="project" value="UniProtKB-UniRule"/>
</dbReference>
<dbReference type="GO" id="GO:1990904">
    <property type="term" value="C:ribonucleoprotein complex"/>
    <property type="evidence" value="ECO:0007669"/>
    <property type="project" value="UniProtKB-KW"/>
</dbReference>
<evidence type="ECO:0000256" key="2">
    <source>
        <dbReference type="ARBA" id="ARBA00022980"/>
    </source>
</evidence>
<proteinExistence type="inferred from homology"/>
<comment type="similarity">
    <text evidence="1 4">Belongs to the eukaryotic ribosomal protein eS6 family.</text>
</comment>